<reference evidence="1 2" key="1">
    <citation type="journal article" date="2013" name="Nat. Genet.">
        <title>The high-quality draft genome of peach (Prunus persica) identifies unique patterns of genetic diversity, domestication and genome evolution.</title>
        <authorList>
            <consortium name="International Peach Genome Initiative"/>
            <person name="Verde I."/>
            <person name="Abbott A.G."/>
            <person name="Scalabrin S."/>
            <person name="Jung S."/>
            <person name="Shu S."/>
            <person name="Marroni F."/>
            <person name="Zhebentyayeva T."/>
            <person name="Dettori M.T."/>
            <person name="Grimwood J."/>
            <person name="Cattonaro F."/>
            <person name="Zuccolo A."/>
            <person name="Rossini L."/>
            <person name="Jenkins J."/>
            <person name="Vendramin E."/>
            <person name="Meisel L.A."/>
            <person name="Decroocq V."/>
            <person name="Sosinski B."/>
            <person name="Prochnik S."/>
            <person name="Mitros T."/>
            <person name="Policriti A."/>
            <person name="Cipriani G."/>
            <person name="Dondini L."/>
            <person name="Ficklin S."/>
            <person name="Goodstein D.M."/>
            <person name="Xuan P."/>
            <person name="Del Fabbro C."/>
            <person name="Aramini V."/>
            <person name="Copetti D."/>
            <person name="Gonzalez S."/>
            <person name="Horner D.S."/>
            <person name="Falchi R."/>
            <person name="Lucas S."/>
            <person name="Mica E."/>
            <person name="Maldonado J."/>
            <person name="Lazzari B."/>
            <person name="Bielenberg D."/>
            <person name="Pirona R."/>
            <person name="Miculan M."/>
            <person name="Barakat A."/>
            <person name="Testolin R."/>
            <person name="Stella A."/>
            <person name="Tartarini S."/>
            <person name="Tonutti P."/>
            <person name="Arus P."/>
            <person name="Orellana A."/>
            <person name="Wells C."/>
            <person name="Main D."/>
            <person name="Vizzotto G."/>
            <person name="Silva H."/>
            <person name="Salamini F."/>
            <person name="Schmutz J."/>
            <person name="Morgante M."/>
            <person name="Rokhsar D.S."/>
        </authorList>
    </citation>
    <scope>NUCLEOTIDE SEQUENCE [LARGE SCALE GENOMIC DNA]</scope>
    <source>
        <strain evidence="2">cv. Nemared</strain>
    </source>
</reference>
<protein>
    <submittedName>
        <fullName evidence="1">Uncharacterized protein</fullName>
    </submittedName>
</protein>
<evidence type="ECO:0000313" key="2">
    <source>
        <dbReference type="Proteomes" id="UP000006882"/>
    </source>
</evidence>
<evidence type="ECO:0000313" key="1">
    <source>
        <dbReference type="EMBL" id="ONI26871.1"/>
    </source>
</evidence>
<dbReference type="Proteomes" id="UP000006882">
    <property type="component" value="Chromosome G1"/>
</dbReference>
<proteinExistence type="predicted"/>
<dbReference type="AlphaFoldDB" id="M5Y5S5"/>
<sequence length="93" mass="10910">MKLQVERKVTLKIRETWFLVVFSLRNIHLLSFQGFHECIRLEAFHIFFFLPVLCNKGILCYFCNGCSKITKKNTCHKGSVKGKNEVIFDMPIL</sequence>
<dbReference type="Gramene" id="ONI26871">
    <property type="protein sequence ID" value="ONI26871"/>
    <property type="gene ID" value="PRUPE_1G052000"/>
</dbReference>
<dbReference type="EMBL" id="CM007651">
    <property type="protein sequence ID" value="ONI26871.1"/>
    <property type="molecule type" value="Genomic_DNA"/>
</dbReference>
<gene>
    <name evidence="1" type="ORF">PRUPE_1G052000</name>
</gene>
<dbReference type="HOGENOM" id="CLU_2403715_0_0_1"/>
<name>M5Y5S5_PRUPE</name>
<organism evidence="1 2">
    <name type="scientific">Prunus persica</name>
    <name type="common">Peach</name>
    <name type="synonym">Amygdalus persica</name>
    <dbReference type="NCBI Taxonomy" id="3760"/>
    <lineage>
        <taxon>Eukaryota</taxon>
        <taxon>Viridiplantae</taxon>
        <taxon>Streptophyta</taxon>
        <taxon>Embryophyta</taxon>
        <taxon>Tracheophyta</taxon>
        <taxon>Spermatophyta</taxon>
        <taxon>Magnoliopsida</taxon>
        <taxon>eudicotyledons</taxon>
        <taxon>Gunneridae</taxon>
        <taxon>Pentapetalae</taxon>
        <taxon>rosids</taxon>
        <taxon>fabids</taxon>
        <taxon>Rosales</taxon>
        <taxon>Rosaceae</taxon>
        <taxon>Amygdaloideae</taxon>
        <taxon>Amygdaleae</taxon>
        <taxon>Prunus</taxon>
    </lineage>
</organism>
<accession>M5Y5S5</accession>
<keyword evidence="2" id="KW-1185">Reference proteome</keyword>